<evidence type="ECO:0000256" key="7">
    <source>
        <dbReference type="ARBA" id="ARBA00019161"/>
    </source>
</evidence>
<dbReference type="InterPro" id="IPR029056">
    <property type="entry name" value="Ribokinase-like"/>
</dbReference>
<comment type="caution">
    <text evidence="17">The sequence shown here is derived from an EMBL/GenBank/DDBJ whole genome shotgun (WGS) entry which is preliminary data.</text>
</comment>
<evidence type="ECO:0000259" key="16">
    <source>
        <dbReference type="Pfam" id="PF08543"/>
    </source>
</evidence>
<dbReference type="PANTHER" id="PTHR20858:SF17">
    <property type="entry name" value="HYDROXYMETHYLPYRIMIDINE_PHOSPHOMETHYLPYRIMIDINE KINASE THI20-RELATED"/>
    <property type="match status" value="1"/>
</dbReference>
<dbReference type="Proteomes" id="UP000003277">
    <property type="component" value="Unassembled WGS sequence"/>
</dbReference>
<dbReference type="EC" id="2.7.1.49" evidence="5"/>
<proteinExistence type="inferred from homology"/>
<dbReference type="AlphaFoldDB" id="H1D1G1"/>
<keyword evidence="12" id="KW-0784">Thiamine biosynthesis</keyword>
<evidence type="ECO:0000313" key="17">
    <source>
        <dbReference type="EMBL" id="EHO62584.1"/>
    </source>
</evidence>
<comment type="catalytic activity">
    <reaction evidence="1">
        <text>4-amino-5-hydroxymethyl-2-methylpyrimidine + ATP = 4-amino-2-methyl-5-(phosphooxymethyl)pyrimidine + ADP + H(+)</text>
        <dbReference type="Rhea" id="RHEA:23096"/>
        <dbReference type="ChEBI" id="CHEBI:15378"/>
        <dbReference type="ChEBI" id="CHEBI:16892"/>
        <dbReference type="ChEBI" id="CHEBI:30616"/>
        <dbReference type="ChEBI" id="CHEBI:58354"/>
        <dbReference type="ChEBI" id="CHEBI:456216"/>
        <dbReference type="EC" id="2.7.1.49"/>
    </reaction>
</comment>
<keyword evidence="8" id="KW-0808">Transferase</keyword>
<dbReference type="NCBIfam" id="TIGR00097">
    <property type="entry name" value="HMP-P_kinase"/>
    <property type="match status" value="1"/>
</dbReference>
<dbReference type="InterPro" id="IPR004399">
    <property type="entry name" value="HMP/HMP-P_kinase_dom"/>
</dbReference>
<keyword evidence="11" id="KW-0067">ATP-binding</keyword>
<evidence type="ECO:0000256" key="9">
    <source>
        <dbReference type="ARBA" id="ARBA00022741"/>
    </source>
</evidence>
<dbReference type="PATRIC" id="fig|742743.3.peg.1474"/>
<protein>
    <recommendedName>
        <fullName evidence="7">Hydroxymethylpyrimidine/phosphomethylpyrimidine kinase</fullName>
        <ecNumber evidence="5">2.7.1.49</ecNumber>
        <ecNumber evidence="6">2.7.4.7</ecNumber>
    </recommendedName>
    <alternativeName>
        <fullName evidence="14">Hydroxymethylpyrimidine kinase</fullName>
    </alternativeName>
    <alternativeName>
        <fullName evidence="15">Hydroxymethylpyrimidine phosphate kinase</fullName>
    </alternativeName>
</protein>
<dbReference type="OrthoDB" id="9810880at2"/>
<dbReference type="Pfam" id="PF08543">
    <property type="entry name" value="Phos_pyr_kin"/>
    <property type="match status" value="1"/>
</dbReference>
<keyword evidence="10 17" id="KW-0418">Kinase</keyword>
<evidence type="ECO:0000256" key="11">
    <source>
        <dbReference type="ARBA" id="ARBA00022840"/>
    </source>
</evidence>
<sequence>MIPVLTVAGSDSSGGAGIQADLKTFAALGTYGMSCICALTAQNTKGVTMVVNTPVDMVKAQLEAVFDDIPPRAVKTGMLSSAPIVETVADFLSSHGKVPLVVDPVMVATSGAVLLEEEAIQSYKEKLIPLSTLITPNIPEAEVLSGLSIQNEEDMKKAALALMDLGPSAVLVKGGHSVEDARDILYDGREFHVFSGRRISTENTHGTGCTLSSAIAASMARGLSLTEAVGEAKKYMEGAIRRAAVDSVGHGHGPVHHFWFYGENWGHME</sequence>
<evidence type="ECO:0000256" key="15">
    <source>
        <dbReference type="ARBA" id="ARBA00043176"/>
    </source>
</evidence>
<evidence type="ECO:0000256" key="8">
    <source>
        <dbReference type="ARBA" id="ARBA00022679"/>
    </source>
</evidence>
<keyword evidence="9" id="KW-0547">Nucleotide-binding</keyword>
<organism evidence="17 18">
    <name type="scientific">Dialister succinatiphilus YIT 11850</name>
    <dbReference type="NCBI Taxonomy" id="742743"/>
    <lineage>
        <taxon>Bacteria</taxon>
        <taxon>Bacillati</taxon>
        <taxon>Bacillota</taxon>
        <taxon>Negativicutes</taxon>
        <taxon>Veillonellales</taxon>
        <taxon>Veillonellaceae</taxon>
        <taxon>Dialister</taxon>
    </lineage>
</organism>
<comment type="similarity">
    <text evidence="4">Belongs to the ThiD family.</text>
</comment>
<evidence type="ECO:0000313" key="18">
    <source>
        <dbReference type="Proteomes" id="UP000003277"/>
    </source>
</evidence>
<dbReference type="HOGENOM" id="CLU_020520_0_1_9"/>
<dbReference type="GO" id="GO:0009228">
    <property type="term" value="P:thiamine biosynthetic process"/>
    <property type="evidence" value="ECO:0007669"/>
    <property type="project" value="UniProtKB-KW"/>
</dbReference>
<dbReference type="InterPro" id="IPR013749">
    <property type="entry name" value="PM/HMP-P_kinase-1"/>
</dbReference>
<evidence type="ECO:0000256" key="13">
    <source>
        <dbReference type="ARBA" id="ARBA00037917"/>
    </source>
</evidence>
<keyword evidence="18" id="KW-1185">Reference proteome</keyword>
<comment type="pathway">
    <text evidence="13">Cofactor biosynthesis; thiamine diphosphate biosynthesis; 4-amino-2-methyl-5-diphosphomethylpyrimidine from 5-amino-1-(5-phospho-D-ribosyl)imidazole: step 2/3.</text>
</comment>
<dbReference type="GO" id="GO:0005524">
    <property type="term" value="F:ATP binding"/>
    <property type="evidence" value="ECO:0007669"/>
    <property type="project" value="UniProtKB-KW"/>
</dbReference>
<reference evidence="17 18" key="1">
    <citation type="submission" date="2011-11" db="EMBL/GenBank/DDBJ databases">
        <title>The Genome Sequence of Dialister succinatiphilus YIT 11850.</title>
        <authorList>
            <consortium name="The Broad Institute Genome Sequencing Platform"/>
            <person name="Earl A."/>
            <person name="Ward D."/>
            <person name="Feldgarden M."/>
            <person name="Gevers D."/>
            <person name="Morotomi M."/>
            <person name="Young S.K."/>
            <person name="Zeng Q."/>
            <person name="Gargeya S."/>
            <person name="Fitzgerald M."/>
            <person name="Haas B."/>
            <person name="Abouelleil A."/>
            <person name="Alvarado L."/>
            <person name="Arachchi H.M."/>
            <person name="Berlin A."/>
            <person name="Brown A."/>
            <person name="Chapman S.B."/>
            <person name="Dunbar C."/>
            <person name="Gearin G."/>
            <person name="Goldberg J."/>
            <person name="Griggs A."/>
            <person name="Gujja S."/>
            <person name="Heiman D."/>
            <person name="Howarth C."/>
            <person name="Lui A."/>
            <person name="MacDonald P.J.P."/>
            <person name="Montmayeur A."/>
            <person name="Murphy C."/>
            <person name="Neiman D."/>
            <person name="Pearson M."/>
            <person name="Priest M."/>
            <person name="Roberts A."/>
            <person name="Saif S."/>
            <person name="Shea T."/>
            <person name="Sisk P."/>
            <person name="Stolte C."/>
            <person name="Sykes S."/>
            <person name="Wortman J."/>
            <person name="Nusbaum C."/>
            <person name="Birren B."/>
        </authorList>
    </citation>
    <scope>NUCLEOTIDE SEQUENCE [LARGE SCALE GENOMIC DNA]</scope>
    <source>
        <strain evidence="17 18">YIT 11850</strain>
    </source>
</reference>
<evidence type="ECO:0000256" key="12">
    <source>
        <dbReference type="ARBA" id="ARBA00022977"/>
    </source>
</evidence>
<evidence type="ECO:0000256" key="3">
    <source>
        <dbReference type="ARBA" id="ARBA00004769"/>
    </source>
</evidence>
<feature type="domain" description="Pyridoxamine kinase/Phosphomethylpyrimidine kinase" evidence="16">
    <location>
        <begin position="11"/>
        <end position="256"/>
    </location>
</feature>
<name>H1D1G1_9FIRM</name>
<dbReference type="eggNOG" id="COG0351">
    <property type="taxonomic scope" value="Bacteria"/>
</dbReference>
<evidence type="ECO:0000256" key="14">
    <source>
        <dbReference type="ARBA" id="ARBA00042102"/>
    </source>
</evidence>
<gene>
    <name evidence="17" type="ORF">HMPREF9453_01449</name>
</gene>
<evidence type="ECO:0000256" key="5">
    <source>
        <dbReference type="ARBA" id="ARBA00012135"/>
    </source>
</evidence>
<dbReference type="GO" id="GO:0008902">
    <property type="term" value="F:hydroxymethylpyrimidine kinase activity"/>
    <property type="evidence" value="ECO:0007669"/>
    <property type="project" value="UniProtKB-EC"/>
</dbReference>
<comment type="catalytic activity">
    <reaction evidence="2">
        <text>4-amino-2-methyl-5-(phosphooxymethyl)pyrimidine + ATP = 4-amino-2-methyl-5-(diphosphooxymethyl)pyrimidine + ADP</text>
        <dbReference type="Rhea" id="RHEA:19893"/>
        <dbReference type="ChEBI" id="CHEBI:30616"/>
        <dbReference type="ChEBI" id="CHEBI:57841"/>
        <dbReference type="ChEBI" id="CHEBI:58354"/>
        <dbReference type="ChEBI" id="CHEBI:456216"/>
        <dbReference type="EC" id="2.7.4.7"/>
    </reaction>
</comment>
<dbReference type="EMBL" id="ADLT01000049">
    <property type="protein sequence ID" value="EHO62584.1"/>
    <property type="molecule type" value="Genomic_DNA"/>
</dbReference>
<evidence type="ECO:0000256" key="1">
    <source>
        <dbReference type="ARBA" id="ARBA00000151"/>
    </source>
</evidence>
<comment type="pathway">
    <text evidence="3">Cofactor biosynthesis; thiamine diphosphate biosynthesis; 4-amino-2-methyl-5-diphosphomethylpyrimidine from 5-amino-1-(5-phospho-D-ribosyl)imidazole: step 3/3.</text>
</comment>
<evidence type="ECO:0000256" key="2">
    <source>
        <dbReference type="ARBA" id="ARBA00000565"/>
    </source>
</evidence>
<evidence type="ECO:0000256" key="6">
    <source>
        <dbReference type="ARBA" id="ARBA00012963"/>
    </source>
</evidence>
<dbReference type="CDD" id="cd01169">
    <property type="entry name" value="HMPP_kinase"/>
    <property type="match status" value="1"/>
</dbReference>
<accession>H1D1G1</accession>
<evidence type="ECO:0000256" key="10">
    <source>
        <dbReference type="ARBA" id="ARBA00022777"/>
    </source>
</evidence>
<dbReference type="SUPFAM" id="SSF53613">
    <property type="entry name" value="Ribokinase-like"/>
    <property type="match status" value="1"/>
</dbReference>
<dbReference type="PANTHER" id="PTHR20858">
    <property type="entry name" value="PHOSPHOMETHYLPYRIMIDINE KINASE"/>
    <property type="match status" value="1"/>
</dbReference>
<dbReference type="GO" id="GO:0008972">
    <property type="term" value="F:phosphomethylpyrimidine kinase activity"/>
    <property type="evidence" value="ECO:0007669"/>
    <property type="project" value="UniProtKB-EC"/>
</dbReference>
<dbReference type="GO" id="GO:0005829">
    <property type="term" value="C:cytosol"/>
    <property type="evidence" value="ECO:0007669"/>
    <property type="project" value="TreeGrafter"/>
</dbReference>
<dbReference type="RefSeq" id="WP_008859943.1">
    <property type="nucleotide sequence ID" value="NZ_JH591188.1"/>
</dbReference>
<evidence type="ECO:0000256" key="4">
    <source>
        <dbReference type="ARBA" id="ARBA00009879"/>
    </source>
</evidence>
<dbReference type="STRING" id="742743.HMPREF9453_01449"/>
<dbReference type="FunFam" id="3.40.1190.20:FF:000003">
    <property type="entry name" value="Phosphomethylpyrimidine kinase ThiD"/>
    <property type="match status" value="1"/>
</dbReference>
<dbReference type="Gene3D" id="3.40.1190.20">
    <property type="match status" value="1"/>
</dbReference>
<dbReference type="EC" id="2.7.4.7" evidence="6"/>